<protein>
    <submittedName>
        <fullName evidence="1">Nucleic-acid-binding protein</fullName>
    </submittedName>
</protein>
<accession>A0A8S5NFA1</accession>
<proteinExistence type="predicted"/>
<dbReference type="EMBL" id="BK015149">
    <property type="protein sequence ID" value="DAD92970.1"/>
    <property type="molecule type" value="Genomic_DNA"/>
</dbReference>
<sequence length="142" mass="15873">MKIKESEQLKMLATESGKTANQVSETIVTELINKQIIEDISDNWGFPVADCYERDVTVVEMVDVIRAIGISPVRSVHLDALLECVLIGDDDCPECGGEMEVTDGEYRRTGGDGYLTPPEYSPIWEEKTCRNCGYKESNEPSY</sequence>
<reference evidence="1" key="1">
    <citation type="journal article" date="2021" name="Proc. Natl. Acad. Sci. U.S.A.">
        <title>A Catalog of Tens of Thousands of Viruses from Human Metagenomes Reveals Hidden Associations with Chronic Diseases.</title>
        <authorList>
            <person name="Tisza M.J."/>
            <person name="Buck C.B."/>
        </authorList>
    </citation>
    <scope>NUCLEOTIDE SEQUENCE</scope>
    <source>
        <strain evidence="1">Ctrok7</strain>
    </source>
</reference>
<organism evidence="1">
    <name type="scientific">Siphoviridae sp. ctrok7</name>
    <dbReference type="NCBI Taxonomy" id="2826480"/>
    <lineage>
        <taxon>Viruses</taxon>
        <taxon>Duplodnaviria</taxon>
        <taxon>Heunggongvirae</taxon>
        <taxon>Uroviricota</taxon>
        <taxon>Caudoviricetes</taxon>
    </lineage>
</organism>
<evidence type="ECO:0000313" key="1">
    <source>
        <dbReference type="EMBL" id="DAD92970.1"/>
    </source>
</evidence>
<name>A0A8S5NFA1_9CAUD</name>